<evidence type="ECO:0000313" key="1">
    <source>
        <dbReference type="EMBL" id="KAA8490277.1"/>
    </source>
</evidence>
<dbReference type="Proteomes" id="UP000324585">
    <property type="component" value="Unassembled WGS sequence"/>
</dbReference>
<reference evidence="2" key="1">
    <citation type="journal article" date="2019" name="Nat. Commun.">
        <title>Expansion of phycobilisome linker gene families in mesophilic red algae.</title>
        <authorList>
            <person name="Lee J."/>
            <person name="Kim D."/>
            <person name="Bhattacharya D."/>
            <person name="Yoon H.S."/>
        </authorList>
    </citation>
    <scope>NUCLEOTIDE SEQUENCE [LARGE SCALE GENOMIC DNA]</scope>
    <source>
        <strain evidence="2">CCMP 1328</strain>
    </source>
</reference>
<comment type="caution">
    <text evidence="1">The sequence shown here is derived from an EMBL/GenBank/DDBJ whole genome shotgun (WGS) entry which is preliminary data.</text>
</comment>
<name>A0A5J4YIJ6_PORPP</name>
<dbReference type="EMBL" id="VRMN01000036">
    <property type="protein sequence ID" value="KAA8490277.1"/>
    <property type="molecule type" value="Genomic_DNA"/>
</dbReference>
<evidence type="ECO:0000313" key="2">
    <source>
        <dbReference type="Proteomes" id="UP000324585"/>
    </source>
</evidence>
<sequence length="138" mass="15704">MAPCVRYHTAPEKETAVEVCHVSSSTRFKWRHNGRNTEPHERLLAVEEACEGGVDDLPVEVAVAVPVDAGELVCAARREQPFQRALRDGVSAREHERKALCGGRRADRLRWRWCDERGAPELRRVVLHLLDCEIVTER</sequence>
<proteinExistence type="predicted"/>
<organism evidence="1 2">
    <name type="scientific">Porphyridium purpureum</name>
    <name type="common">Red alga</name>
    <name type="synonym">Porphyridium cruentum</name>
    <dbReference type="NCBI Taxonomy" id="35688"/>
    <lineage>
        <taxon>Eukaryota</taxon>
        <taxon>Rhodophyta</taxon>
        <taxon>Bangiophyceae</taxon>
        <taxon>Porphyridiales</taxon>
        <taxon>Porphyridiaceae</taxon>
        <taxon>Porphyridium</taxon>
    </lineage>
</organism>
<accession>A0A5J4YIJ6</accession>
<gene>
    <name evidence="1" type="ORF">FVE85_9425</name>
</gene>
<dbReference type="AlphaFoldDB" id="A0A5J4YIJ6"/>
<keyword evidence="2" id="KW-1185">Reference proteome</keyword>
<protein>
    <submittedName>
        <fullName evidence="1">Uncharacterized protein</fullName>
    </submittedName>
</protein>